<evidence type="ECO:0000259" key="7">
    <source>
        <dbReference type="Pfam" id="PF04357"/>
    </source>
</evidence>
<reference evidence="8 9" key="1">
    <citation type="submission" date="2019-01" db="EMBL/GenBank/DDBJ databases">
        <title>Altererythrobacter rhizovicinus sp. nov., isolated from the rhizosphere soil of Haloxylon ammodendron.</title>
        <authorList>
            <person name="Li H.-P."/>
            <person name="Gou J.-Y."/>
            <person name="Yao D."/>
            <person name="Han Q.-Q."/>
            <person name="Shao K.-Z."/>
            <person name="Zhao Q."/>
            <person name="Zhang J.-L."/>
        </authorList>
    </citation>
    <scope>NUCLEOTIDE SEQUENCE [LARGE SCALE GENOMIC DNA]</scope>
    <source>
        <strain evidence="8 9">AY-3R</strain>
    </source>
</reference>
<dbReference type="GO" id="GO:0005886">
    <property type="term" value="C:plasma membrane"/>
    <property type="evidence" value="ECO:0007669"/>
    <property type="project" value="InterPro"/>
</dbReference>
<feature type="compositionally biased region" description="Low complexity" evidence="5">
    <location>
        <begin position="1053"/>
        <end position="1069"/>
    </location>
</feature>
<sequence>MAEGESITAPDEAAPRGRSRIGRVGRWSAGIVVGLVAVVLLALAVLNSSIGKRFIADRIAEMAPASGLRIEVGRIEGDIYGQATLHDVTLSDPKGPFLTVPIAELDWRPLNWLWSGLDVRNLTARRGTLLRTPELLPGDPDAPMLPNFDIRVDRLELDDFRVASGVVDDRAHRVDLSAKADIRDGRVFLSADGRLGEHDRLHLLVDAEPDGDRFDMDLDYLAPQGGVIAGLVGAEAGYRALIKGDGTWSDWRGALLVQREGERFAAFRLTNRDGRYGLVGQATPAPALTGQLAEVFDGPISLAAFGTLEDSVLAGDLAVRSRTVDGEAEGTVDLGNNAFDDLVLDLRLADAGLGPDVQVEGARVLATLDGAFRDLTIGYRLVVDRFVSGTTQVRGLVQEGTATYDGARWTLPLDTRVQRVVAGNDLIDPRLVRGRLAGTVAYSGTRIMADDLRLVFPDASARFSLRGETRTGAYAVAGPVTLRGLQLENVGTVSGNAKILFKTASGLPWTLNANFAGRIPEVTNATLANVAGNSIRFRGGVGLSGAGPVVFRNVSLDADKLQLALDGQVRDGRTTLAGRGSHTEYGPFTVEAALTGEGPTAALVFASPFPAAGLEDVRVAIAPIEDGFSIDTEGGSMLGPFEGTLALFMPADGPTRIAVDRLEVWKTSVRGDLLLGDAGITGDLALSGGGLDGTVALAPRGGGQAFDVDLVASNARFGGETTIAIGRAQIEGTGLLVDGNSTIEGSISAQGVQYGTLFLGRLAANARLRNGQGQVAAALSGRRGSRFNMQLDAQVASERIAVAARGHFAGRRIRMPRRAVLIAQDDGGWILQPTQLSYGRGMAIAEGRFGGDGPTSMELQLARMPLSLVDVVVADMGLGGTISGIIDLSTSGNGLPVGSARVKVDGLTRSGLVLSSRPVDLSLVARLSEDRLETRAVIDEGEERRGRLQGRISGLPQSGALFDRLRAGSLFAQLRYAGPADALWRLAAIDAFDLTGPLSLAANVTGTLAEPRVRGSLASDDLRVRSGLSGTDITGVTARGDFAGSRLRLTRFSGTTPNGGTVSGSGTVTLRDLGERGPQMDIRAAARNARLLNANGLSATVTGPLRIVSDGIGGTIAGRLLVDRASWSLGTAAGAEDLPQIETREINAPADIAPAPMASAPWRYLIDARAPSRIDVDGMGLDSEWSADVRVRGTTDDPRIGGEARVVRGEYNFAGTSFDLTRGRIEFDETGPIDPRLDIRAETERDGLNVIVQVQGNAMQPEISFTSNPALPEEEILARLLFGGSITELSATDALQLGAAVASLRGGGGLDPINQLRTAIGLDRLRIVGPDPALDRGTAVAVGKNFGRRFYAELITDGQGYSATELEFRVTSWLSLLASMSTIGRESVRAEISRDY</sequence>
<feature type="region of interest" description="Disordered" evidence="5">
    <location>
        <begin position="1053"/>
        <end position="1073"/>
    </location>
</feature>
<evidence type="ECO:0000256" key="1">
    <source>
        <dbReference type="ARBA" id="ARBA00004167"/>
    </source>
</evidence>
<dbReference type="PANTHER" id="PTHR36985">
    <property type="entry name" value="TRANSLOCATION AND ASSEMBLY MODULE SUBUNIT TAMB"/>
    <property type="match status" value="1"/>
</dbReference>
<comment type="caution">
    <text evidence="8">The sequence shown here is derived from an EMBL/GenBank/DDBJ whole genome shotgun (WGS) entry which is preliminary data.</text>
</comment>
<dbReference type="Pfam" id="PF04357">
    <property type="entry name" value="TamB"/>
    <property type="match status" value="1"/>
</dbReference>
<keyword evidence="9" id="KW-1185">Reference proteome</keyword>
<evidence type="ECO:0000256" key="5">
    <source>
        <dbReference type="SAM" id="MobiDB-lite"/>
    </source>
</evidence>
<evidence type="ECO:0000256" key="6">
    <source>
        <dbReference type="SAM" id="Phobius"/>
    </source>
</evidence>
<organism evidence="8 9">
    <name type="scientific">Pelagerythrobacter rhizovicinus</name>
    <dbReference type="NCBI Taxonomy" id="2268576"/>
    <lineage>
        <taxon>Bacteria</taxon>
        <taxon>Pseudomonadati</taxon>
        <taxon>Pseudomonadota</taxon>
        <taxon>Alphaproteobacteria</taxon>
        <taxon>Sphingomonadales</taxon>
        <taxon>Erythrobacteraceae</taxon>
        <taxon>Pelagerythrobacter</taxon>
    </lineage>
</organism>
<evidence type="ECO:0000256" key="3">
    <source>
        <dbReference type="ARBA" id="ARBA00022989"/>
    </source>
</evidence>
<keyword evidence="4 6" id="KW-0472">Membrane</keyword>
<evidence type="ECO:0000256" key="4">
    <source>
        <dbReference type="ARBA" id="ARBA00023136"/>
    </source>
</evidence>
<evidence type="ECO:0000256" key="2">
    <source>
        <dbReference type="ARBA" id="ARBA00022692"/>
    </source>
</evidence>
<feature type="transmembrane region" description="Helical" evidence="6">
    <location>
        <begin position="27"/>
        <end position="46"/>
    </location>
</feature>
<keyword evidence="2 6" id="KW-0812">Transmembrane</keyword>
<feature type="domain" description="Translocation and assembly module TamB C-terminal" evidence="7">
    <location>
        <begin position="1051"/>
        <end position="1383"/>
    </location>
</feature>
<protein>
    <submittedName>
        <fullName evidence="8">DUF490 domain-containing protein</fullName>
    </submittedName>
</protein>
<name>A0A4Q2KG91_9SPHN</name>
<dbReference type="InterPro" id="IPR007452">
    <property type="entry name" value="TamB_C"/>
</dbReference>
<keyword evidence="3 6" id="KW-1133">Transmembrane helix</keyword>
<dbReference type="GO" id="GO:0009306">
    <property type="term" value="P:protein secretion"/>
    <property type="evidence" value="ECO:0007669"/>
    <property type="project" value="InterPro"/>
</dbReference>
<dbReference type="OrthoDB" id="7784409at2"/>
<proteinExistence type="predicted"/>
<gene>
    <name evidence="8" type="ORF">ETX26_09000</name>
</gene>
<dbReference type="RefSeq" id="WP_129524379.1">
    <property type="nucleotide sequence ID" value="NZ_SDPV01000002.1"/>
</dbReference>
<evidence type="ECO:0000313" key="8">
    <source>
        <dbReference type="EMBL" id="RXZ64064.1"/>
    </source>
</evidence>
<dbReference type="Proteomes" id="UP000293623">
    <property type="component" value="Unassembled WGS sequence"/>
</dbReference>
<dbReference type="EMBL" id="SDPV01000002">
    <property type="protein sequence ID" value="RXZ64064.1"/>
    <property type="molecule type" value="Genomic_DNA"/>
</dbReference>
<comment type="subcellular location">
    <subcellularLocation>
        <location evidence="1">Membrane</location>
        <topology evidence="1">Single-pass membrane protein</topology>
    </subcellularLocation>
</comment>
<accession>A0A4Q2KG91</accession>
<evidence type="ECO:0000313" key="9">
    <source>
        <dbReference type="Proteomes" id="UP000293623"/>
    </source>
</evidence>
<dbReference type="PANTHER" id="PTHR36985:SF1">
    <property type="entry name" value="TRANSLOCATION AND ASSEMBLY MODULE SUBUNIT TAMB"/>
    <property type="match status" value="1"/>
</dbReference>